<gene>
    <name evidence="3" type="ORF">UFOPK1726_00383</name>
</gene>
<dbReference type="Pfam" id="PF01380">
    <property type="entry name" value="SIS"/>
    <property type="match status" value="2"/>
</dbReference>
<dbReference type="GO" id="GO:1901135">
    <property type="term" value="P:carbohydrate derivative metabolic process"/>
    <property type="evidence" value="ECO:0007669"/>
    <property type="project" value="InterPro"/>
</dbReference>
<dbReference type="InterPro" id="IPR001347">
    <property type="entry name" value="SIS_dom"/>
</dbReference>
<dbReference type="InterPro" id="IPR035490">
    <property type="entry name" value="GlmS/FrlB_SIS"/>
</dbReference>
<dbReference type="CDD" id="cd05009">
    <property type="entry name" value="SIS_GlmS_GlmD_2"/>
    <property type="match status" value="1"/>
</dbReference>
<evidence type="ECO:0000259" key="2">
    <source>
        <dbReference type="PROSITE" id="PS51464"/>
    </source>
</evidence>
<dbReference type="Gene3D" id="3.40.50.10490">
    <property type="entry name" value="Glucose-6-phosphate isomerase like protein, domain 1"/>
    <property type="match status" value="2"/>
</dbReference>
<dbReference type="SUPFAM" id="SSF53697">
    <property type="entry name" value="SIS domain"/>
    <property type="match status" value="1"/>
</dbReference>
<feature type="domain" description="SIS" evidence="2">
    <location>
        <begin position="30"/>
        <end position="172"/>
    </location>
</feature>
<organism evidence="3">
    <name type="scientific">freshwater metagenome</name>
    <dbReference type="NCBI Taxonomy" id="449393"/>
    <lineage>
        <taxon>unclassified sequences</taxon>
        <taxon>metagenomes</taxon>
        <taxon>ecological metagenomes</taxon>
    </lineage>
</organism>
<proteinExistence type="predicted"/>
<dbReference type="CDD" id="cd05008">
    <property type="entry name" value="SIS_GlmS_GlmD_1"/>
    <property type="match status" value="1"/>
</dbReference>
<dbReference type="AlphaFoldDB" id="A0A6J6EIK6"/>
<dbReference type="PROSITE" id="PS51464">
    <property type="entry name" value="SIS"/>
    <property type="match status" value="2"/>
</dbReference>
<sequence length="345" mass="36429">MTSIMRSEILSQPTAVAQTISHTRSLAPQIRELVLRNQVSNVIFFARGTSDNVAMYGFYLFANHCGISATSGHPSLATAYRAHVSLKNTLAIGISQSGRTEEIVESLRWAKAAGAVTIGLTNTPDSPIFAATDITVLTQAGEERAVPATKTFTCAMVALAVIAEAISPDSFSYGVIDELPKQIEQTFLQEPVISEIAQTLIDQETAVITGRGYSVAIASEIALKLQESCYLVSLGLSAADLQHGPKAIVDHRLPVLAFLAGPTSPVNNTVVELVSKLKDVAAAVIAIGPSNCGLASDQQIVIPDTIESLMPILMAPPAQLMVEATAIAKGLNPDLPRGLTKVTQT</sequence>
<dbReference type="InterPro" id="IPR046348">
    <property type="entry name" value="SIS_dom_sf"/>
</dbReference>
<evidence type="ECO:0000256" key="1">
    <source>
        <dbReference type="ARBA" id="ARBA00022737"/>
    </source>
</evidence>
<dbReference type="EMBL" id="CAEZTT010000029">
    <property type="protein sequence ID" value="CAB4572778.1"/>
    <property type="molecule type" value="Genomic_DNA"/>
</dbReference>
<evidence type="ECO:0000313" key="3">
    <source>
        <dbReference type="EMBL" id="CAB4572778.1"/>
    </source>
</evidence>
<dbReference type="GO" id="GO:0097367">
    <property type="term" value="F:carbohydrate derivative binding"/>
    <property type="evidence" value="ECO:0007669"/>
    <property type="project" value="InterPro"/>
</dbReference>
<name>A0A6J6EIK6_9ZZZZ</name>
<protein>
    <submittedName>
        <fullName evidence="3">Unannotated protein</fullName>
    </submittedName>
</protein>
<reference evidence="3" key="1">
    <citation type="submission" date="2020-05" db="EMBL/GenBank/DDBJ databases">
        <authorList>
            <person name="Chiriac C."/>
            <person name="Salcher M."/>
            <person name="Ghai R."/>
            <person name="Kavagutti S V."/>
        </authorList>
    </citation>
    <scope>NUCLEOTIDE SEQUENCE</scope>
</reference>
<dbReference type="PANTHER" id="PTHR10937:SF8">
    <property type="entry name" value="AMINOTRANSFERASE-RELATED"/>
    <property type="match status" value="1"/>
</dbReference>
<dbReference type="PANTHER" id="PTHR10937">
    <property type="entry name" value="GLUCOSAMINE--FRUCTOSE-6-PHOSPHATE AMINOTRANSFERASE, ISOMERIZING"/>
    <property type="match status" value="1"/>
</dbReference>
<accession>A0A6J6EIK6</accession>
<feature type="domain" description="SIS" evidence="2">
    <location>
        <begin position="196"/>
        <end position="336"/>
    </location>
</feature>
<keyword evidence="1" id="KW-0677">Repeat</keyword>
<dbReference type="InterPro" id="IPR035466">
    <property type="entry name" value="GlmS/AgaS_SIS"/>
</dbReference>